<proteinExistence type="predicted"/>
<feature type="compositionally biased region" description="Polar residues" evidence="1">
    <location>
        <begin position="17"/>
        <end position="29"/>
    </location>
</feature>
<reference evidence="3" key="1">
    <citation type="submission" date="2014-09" db="EMBL/GenBank/DDBJ databases">
        <authorList>
            <person name="Magalhaes I.L.F."/>
            <person name="Oliveira U."/>
            <person name="Santos F.R."/>
            <person name="Vidigal T.H.D.A."/>
            <person name="Brescovit A.D."/>
            <person name="Santos A.J."/>
        </authorList>
    </citation>
    <scope>NUCLEOTIDE SEQUENCE</scope>
    <source>
        <tissue evidence="3">Shoot tissue taken approximately 20 cm above the soil surface</tissue>
    </source>
</reference>
<feature type="compositionally biased region" description="Basic and acidic residues" evidence="1">
    <location>
        <begin position="219"/>
        <end position="234"/>
    </location>
</feature>
<dbReference type="PANTHER" id="PTHR45125:SF51">
    <property type="entry name" value="F21J9.4-RELATED"/>
    <property type="match status" value="1"/>
</dbReference>
<dbReference type="PROSITE" id="PS50090">
    <property type="entry name" value="MYB_LIKE"/>
    <property type="match status" value="1"/>
</dbReference>
<feature type="region of interest" description="Disordered" evidence="1">
    <location>
        <begin position="188"/>
        <end position="245"/>
    </location>
</feature>
<dbReference type="EMBL" id="GBRH01231225">
    <property type="protein sequence ID" value="JAD66670.1"/>
    <property type="molecule type" value="Transcribed_RNA"/>
</dbReference>
<reference evidence="3" key="2">
    <citation type="journal article" date="2015" name="Data Brief">
        <title>Shoot transcriptome of the giant reed, Arundo donax.</title>
        <authorList>
            <person name="Barrero R.A."/>
            <person name="Guerrero F.D."/>
            <person name="Moolhuijzen P."/>
            <person name="Goolsby J.A."/>
            <person name="Tidwell J."/>
            <person name="Bellgard S.E."/>
            <person name="Bellgard M.I."/>
        </authorList>
    </citation>
    <scope>NUCLEOTIDE SEQUENCE</scope>
    <source>
        <tissue evidence="3">Shoot tissue taken approximately 20 cm above the soil surface</tissue>
    </source>
</reference>
<feature type="region of interest" description="Disordered" evidence="1">
    <location>
        <begin position="17"/>
        <end position="42"/>
    </location>
</feature>
<sequence>MSTPPIHSYMQLLSGQGMDSSQLWDESQFPSPPEEQEVEEVEVVEATPVVKPSRKRTKNFSEQEDTLLVQAWLEISMDPIHGNEQSRSTYWERIHEHFHKHKNFESDRSSNSLTHRWSAILESVNRFCGWYAQIQNRKQSGVIEQDKVFQACELYKSKDKNKKSFGLLHCWNILQHEQKWKERCSQKKQKISANASPGTSTPGTNESCHDEQGNCGTSESRDTRPYGKKKEKERQHRGKNSVSLGENLYKDAVDNFWAKKDEVRAMKELKKKERDDTFLAFEKKKA</sequence>
<evidence type="ECO:0000256" key="1">
    <source>
        <dbReference type="SAM" id="MobiDB-lite"/>
    </source>
</evidence>
<protein>
    <recommendedName>
        <fullName evidence="2">Myb-like domain-containing protein</fullName>
    </recommendedName>
</protein>
<name>A0A0A9BZW2_ARUDO</name>
<dbReference type="InterPro" id="IPR029466">
    <property type="entry name" value="NAM-associated_C"/>
</dbReference>
<dbReference type="AlphaFoldDB" id="A0A0A9BZW2"/>
<evidence type="ECO:0000259" key="2">
    <source>
        <dbReference type="PROSITE" id="PS50090"/>
    </source>
</evidence>
<feature type="domain" description="Myb-like" evidence="2">
    <location>
        <begin position="52"/>
        <end position="121"/>
    </location>
</feature>
<accession>A0A0A9BZW2</accession>
<dbReference type="InterPro" id="IPR001005">
    <property type="entry name" value="SANT/Myb"/>
</dbReference>
<evidence type="ECO:0000313" key="3">
    <source>
        <dbReference type="EMBL" id="JAD66670.1"/>
    </source>
</evidence>
<feature type="compositionally biased region" description="Polar residues" evidence="1">
    <location>
        <begin position="191"/>
        <end position="206"/>
    </location>
</feature>
<dbReference type="Pfam" id="PF14303">
    <property type="entry name" value="NAM-associated"/>
    <property type="match status" value="1"/>
</dbReference>
<dbReference type="PANTHER" id="PTHR45125">
    <property type="entry name" value="F21J9.4-RELATED"/>
    <property type="match status" value="1"/>
</dbReference>
<organism evidence="3">
    <name type="scientific">Arundo donax</name>
    <name type="common">Giant reed</name>
    <name type="synonym">Donax arundinaceus</name>
    <dbReference type="NCBI Taxonomy" id="35708"/>
    <lineage>
        <taxon>Eukaryota</taxon>
        <taxon>Viridiplantae</taxon>
        <taxon>Streptophyta</taxon>
        <taxon>Embryophyta</taxon>
        <taxon>Tracheophyta</taxon>
        <taxon>Spermatophyta</taxon>
        <taxon>Magnoliopsida</taxon>
        <taxon>Liliopsida</taxon>
        <taxon>Poales</taxon>
        <taxon>Poaceae</taxon>
        <taxon>PACMAD clade</taxon>
        <taxon>Arundinoideae</taxon>
        <taxon>Arundineae</taxon>
        <taxon>Arundo</taxon>
    </lineage>
</organism>